<proteinExistence type="inferred from homology"/>
<dbReference type="InterPro" id="IPR023214">
    <property type="entry name" value="HAD_sf"/>
</dbReference>
<comment type="cofactor">
    <cofactor evidence="1">
        <name>Mg(2+)</name>
        <dbReference type="ChEBI" id="CHEBI:18420"/>
    </cofactor>
</comment>
<evidence type="ECO:0000256" key="7">
    <source>
        <dbReference type="ARBA" id="ARBA00022723"/>
    </source>
</evidence>
<evidence type="ECO:0000256" key="12">
    <source>
        <dbReference type="ARBA" id="ARBA00048138"/>
    </source>
</evidence>
<keyword evidence="9" id="KW-0460">Magnesium</keyword>
<evidence type="ECO:0000256" key="14">
    <source>
        <dbReference type="PIRSR" id="PIRSR604469-1"/>
    </source>
</evidence>
<dbReference type="OrthoDB" id="9792539at2"/>
<evidence type="ECO:0000313" key="16">
    <source>
        <dbReference type="Proteomes" id="UP000430564"/>
    </source>
</evidence>
<dbReference type="AlphaFoldDB" id="A0A6I1EQW5"/>
<evidence type="ECO:0000256" key="9">
    <source>
        <dbReference type="ARBA" id="ARBA00022842"/>
    </source>
</evidence>
<dbReference type="SFLD" id="SFLDF00029">
    <property type="entry name" value="phosphoserine_phosphatase"/>
    <property type="match status" value="1"/>
</dbReference>
<sequence>MLDIVITGAELEHDLLLDLTHEVHPARTLYRPSEPSLRLEDVPDDADLTHLEAEAARHNADFFVLPAGLSIKSFKAFFFDMDSTLIENECIDDMAFAAGCLDEVRQMTKEAMEGKWPFAENLQRRVKLLAGAPVSVVDHSVEAARFSVGAEVLMKFARRNGLALYVVSGGFTLITRPIAKKLGMTGAVSNELVIENGLLTGDVVGPAGGRILDARGKRRAVEVLSQLHGASLSEVLCCGDGANDVEMIRSAGLGVAFHAKPVVQQLARYRINHSGLDAIMLFFRESWRDALPFA</sequence>
<dbReference type="UniPathway" id="UPA00135">
    <property type="reaction ID" value="UER00198"/>
</dbReference>
<dbReference type="Pfam" id="PF12710">
    <property type="entry name" value="HAD"/>
    <property type="match status" value="1"/>
</dbReference>
<dbReference type="PANTHER" id="PTHR43344">
    <property type="entry name" value="PHOSPHOSERINE PHOSPHATASE"/>
    <property type="match status" value="1"/>
</dbReference>
<dbReference type="InterPro" id="IPR036412">
    <property type="entry name" value="HAD-like_sf"/>
</dbReference>
<evidence type="ECO:0000256" key="2">
    <source>
        <dbReference type="ARBA" id="ARBA00005135"/>
    </source>
</evidence>
<organism evidence="15 16">
    <name type="scientific">Sutterella seckii</name>
    <dbReference type="NCBI Taxonomy" id="1944635"/>
    <lineage>
        <taxon>Bacteria</taxon>
        <taxon>Pseudomonadati</taxon>
        <taxon>Pseudomonadota</taxon>
        <taxon>Betaproteobacteria</taxon>
        <taxon>Burkholderiales</taxon>
        <taxon>Sutterellaceae</taxon>
        <taxon>Sutterella</taxon>
    </lineage>
</organism>
<dbReference type="Proteomes" id="UP000430564">
    <property type="component" value="Unassembled WGS sequence"/>
</dbReference>
<keyword evidence="6" id="KW-0028">Amino-acid biosynthesis</keyword>
<keyword evidence="10" id="KW-0718">Serine biosynthesis</keyword>
<protein>
    <recommendedName>
        <fullName evidence="5">Phosphoserine phosphatase</fullName>
        <ecNumber evidence="4">3.1.3.3</ecNumber>
    </recommendedName>
    <alternativeName>
        <fullName evidence="11">O-phosphoserine phosphohydrolase</fullName>
    </alternativeName>
</protein>
<keyword evidence="7" id="KW-0479">Metal-binding</keyword>
<reference evidence="15 16" key="1">
    <citation type="submission" date="2019-10" db="EMBL/GenBank/DDBJ databases">
        <title>Genome diversity of Sutterella seckii.</title>
        <authorList>
            <person name="Chaplin A.V."/>
            <person name="Sokolova S.R."/>
            <person name="Mosin K.A."/>
            <person name="Ivanova E.L."/>
            <person name="Kochetkova T.O."/>
            <person name="Goltsov A.Y."/>
            <person name="Trofimov D.Y."/>
            <person name="Efimov B.A."/>
        </authorList>
    </citation>
    <scope>NUCLEOTIDE SEQUENCE [LARGE SCALE GENOMIC DNA]</scope>
    <source>
        <strain evidence="15 16">ASD393</strain>
    </source>
</reference>
<dbReference type="SFLD" id="SFLDG01137">
    <property type="entry name" value="C1.6.1:_Phosphoserine_Phosphat"/>
    <property type="match status" value="1"/>
</dbReference>
<feature type="active site" description="Nucleophile" evidence="14">
    <location>
        <position position="80"/>
    </location>
</feature>
<keyword evidence="8 15" id="KW-0378">Hydrolase</keyword>
<comment type="pathway">
    <text evidence="2">Amino-acid biosynthesis; L-serine biosynthesis; L-serine from 3-phospho-D-glycerate: step 3/3.</text>
</comment>
<evidence type="ECO:0000256" key="3">
    <source>
        <dbReference type="ARBA" id="ARBA00009184"/>
    </source>
</evidence>
<dbReference type="PANTHER" id="PTHR43344:SF2">
    <property type="entry name" value="PHOSPHOSERINE PHOSPHATASE"/>
    <property type="match status" value="1"/>
</dbReference>
<comment type="similarity">
    <text evidence="3">Belongs to the HAD-like hydrolase superfamily. SerB family.</text>
</comment>
<evidence type="ECO:0000256" key="10">
    <source>
        <dbReference type="ARBA" id="ARBA00023299"/>
    </source>
</evidence>
<comment type="caution">
    <text evidence="15">The sequence shown here is derived from an EMBL/GenBank/DDBJ whole genome shotgun (WGS) entry which is preliminary data.</text>
</comment>
<dbReference type="NCBIfam" id="TIGR01488">
    <property type="entry name" value="HAD-SF-IB"/>
    <property type="match status" value="1"/>
</dbReference>
<dbReference type="GO" id="GO:0005737">
    <property type="term" value="C:cytoplasm"/>
    <property type="evidence" value="ECO:0007669"/>
    <property type="project" value="TreeGrafter"/>
</dbReference>
<evidence type="ECO:0000256" key="11">
    <source>
        <dbReference type="ARBA" id="ARBA00031693"/>
    </source>
</evidence>
<dbReference type="InterPro" id="IPR050582">
    <property type="entry name" value="HAD-like_SerB"/>
</dbReference>
<dbReference type="EMBL" id="WEHX01000003">
    <property type="protein sequence ID" value="KAB7662967.1"/>
    <property type="molecule type" value="Genomic_DNA"/>
</dbReference>
<dbReference type="SFLD" id="SFLDG01136">
    <property type="entry name" value="C1.6:_Phosphoserine_Phosphatas"/>
    <property type="match status" value="1"/>
</dbReference>
<evidence type="ECO:0000256" key="1">
    <source>
        <dbReference type="ARBA" id="ARBA00001946"/>
    </source>
</evidence>
<dbReference type="SFLD" id="SFLDS00003">
    <property type="entry name" value="Haloacid_Dehalogenase"/>
    <property type="match status" value="1"/>
</dbReference>
<evidence type="ECO:0000313" key="15">
    <source>
        <dbReference type="EMBL" id="KAB7662967.1"/>
    </source>
</evidence>
<dbReference type="Gene3D" id="3.40.50.1000">
    <property type="entry name" value="HAD superfamily/HAD-like"/>
    <property type="match status" value="1"/>
</dbReference>
<dbReference type="GO" id="GO:0000287">
    <property type="term" value="F:magnesium ion binding"/>
    <property type="evidence" value="ECO:0007669"/>
    <property type="project" value="TreeGrafter"/>
</dbReference>
<accession>A0A6I1EQW5</accession>
<evidence type="ECO:0000256" key="6">
    <source>
        <dbReference type="ARBA" id="ARBA00022605"/>
    </source>
</evidence>
<name>A0A6I1EQW5_9BURK</name>
<comment type="catalytic activity">
    <reaction evidence="13">
        <text>O-phospho-D-serine + H2O = D-serine + phosphate</text>
        <dbReference type="Rhea" id="RHEA:24873"/>
        <dbReference type="ChEBI" id="CHEBI:15377"/>
        <dbReference type="ChEBI" id="CHEBI:35247"/>
        <dbReference type="ChEBI" id="CHEBI:43474"/>
        <dbReference type="ChEBI" id="CHEBI:58680"/>
        <dbReference type="EC" id="3.1.3.3"/>
    </reaction>
</comment>
<dbReference type="RefSeq" id="WP_152157445.1">
    <property type="nucleotide sequence ID" value="NZ_WEHX01000003.1"/>
</dbReference>
<evidence type="ECO:0000256" key="5">
    <source>
        <dbReference type="ARBA" id="ARBA00015196"/>
    </source>
</evidence>
<comment type="catalytic activity">
    <reaction evidence="12">
        <text>O-phospho-L-serine + H2O = L-serine + phosphate</text>
        <dbReference type="Rhea" id="RHEA:21208"/>
        <dbReference type="ChEBI" id="CHEBI:15377"/>
        <dbReference type="ChEBI" id="CHEBI:33384"/>
        <dbReference type="ChEBI" id="CHEBI:43474"/>
        <dbReference type="ChEBI" id="CHEBI:57524"/>
        <dbReference type="EC" id="3.1.3.3"/>
    </reaction>
</comment>
<gene>
    <name evidence="15" type="primary">serB</name>
    <name evidence="15" type="ORF">GBM95_01345</name>
</gene>
<evidence type="ECO:0000256" key="13">
    <source>
        <dbReference type="ARBA" id="ARBA00048523"/>
    </source>
</evidence>
<dbReference type="InterPro" id="IPR004469">
    <property type="entry name" value="PSP"/>
</dbReference>
<dbReference type="GO" id="GO:0006564">
    <property type="term" value="P:L-serine biosynthetic process"/>
    <property type="evidence" value="ECO:0007669"/>
    <property type="project" value="UniProtKB-KW"/>
</dbReference>
<dbReference type="NCBIfam" id="TIGR00338">
    <property type="entry name" value="serB"/>
    <property type="match status" value="1"/>
</dbReference>
<feature type="active site" description="Proton donor" evidence="14">
    <location>
        <position position="82"/>
    </location>
</feature>
<dbReference type="SUPFAM" id="SSF56784">
    <property type="entry name" value="HAD-like"/>
    <property type="match status" value="1"/>
</dbReference>
<evidence type="ECO:0000256" key="8">
    <source>
        <dbReference type="ARBA" id="ARBA00022801"/>
    </source>
</evidence>
<dbReference type="GO" id="GO:0036424">
    <property type="term" value="F:L-phosphoserine phosphatase activity"/>
    <property type="evidence" value="ECO:0007669"/>
    <property type="project" value="InterPro"/>
</dbReference>
<evidence type="ECO:0000256" key="4">
    <source>
        <dbReference type="ARBA" id="ARBA00012640"/>
    </source>
</evidence>
<dbReference type="EC" id="3.1.3.3" evidence="4"/>